<evidence type="ECO:0000259" key="6">
    <source>
        <dbReference type="Pfam" id="PF04545"/>
    </source>
</evidence>
<evidence type="ECO:0000259" key="5">
    <source>
        <dbReference type="Pfam" id="PF04542"/>
    </source>
</evidence>
<accession>A0AA37WJP3</accession>
<dbReference type="InterPro" id="IPR013324">
    <property type="entry name" value="RNA_pol_sigma_r3/r4-like"/>
</dbReference>
<name>A0AA37WJP3_9ALTE</name>
<feature type="domain" description="RNA polymerase sigma-70 region 2" evidence="5">
    <location>
        <begin position="35"/>
        <end position="102"/>
    </location>
</feature>
<dbReference type="CDD" id="cd06171">
    <property type="entry name" value="Sigma70_r4"/>
    <property type="match status" value="1"/>
</dbReference>
<evidence type="ECO:0000256" key="4">
    <source>
        <dbReference type="ARBA" id="ARBA00023163"/>
    </source>
</evidence>
<dbReference type="GO" id="GO:0006352">
    <property type="term" value="P:DNA-templated transcription initiation"/>
    <property type="evidence" value="ECO:0007669"/>
    <property type="project" value="InterPro"/>
</dbReference>
<dbReference type="Gene3D" id="1.10.1740.10">
    <property type="match status" value="1"/>
</dbReference>
<dbReference type="PANTHER" id="PTHR30385">
    <property type="entry name" value="SIGMA FACTOR F FLAGELLAR"/>
    <property type="match status" value="1"/>
</dbReference>
<dbReference type="Proteomes" id="UP001156601">
    <property type="component" value="Unassembled WGS sequence"/>
</dbReference>
<dbReference type="EMBL" id="BSOT01000005">
    <property type="protein sequence ID" value="GLR70025.1"/>
    <property type="molecule type" value="Genomic_DNA"/>
</dbReference>
<keyword evidence="1" id="KW-0805">Transcription regulation</keyword>
<keyword evidence="2" id="KW-0731">Sigma factor</keyword>
<organism evidence="7 8">
    <name type="scientific">Agaribacter marinus</name>
    <dbReference type="NCBI Taxonomy" id="1431249"/>
    <lineage>
        <taxon>Bacteria</taxon>
        <taxon>Pseudomonadati</taxon>
        <taxon>Pseudomonadota</taxon>
        <taxon>Gammaproteobacteria</taxon>
        <taxon>Alteromonadales</taxon>
        <taxon>Alteromonadaceae</taxon>
        <taxon>Agaribacter</taxon>
    </lineage>
</organism>
<evidence type="ECO:0000313" key="7">
    <source>
        <dbReference type="EMBL" id="GLR70025.1"/>
    </source>
</evidence>
<dbReference type="Gene3D" id="1.20.140.160">
    <property type="match status" value="1"/>
</dbReference>
<dbReference type="Pfam" id="PF04545">
    <property type="entry name" value="Sigma70_r4"/>
    <property type="match status" value="1"/>
</dbReference>
<dbReference type="InterPro" id="IPR014284">
    <property type="entry name" value="RNA_pol_sigma-70_dom"/>
</dbReference>
<dbReference type="SUPFAM" id="SSF88946">
    <property type="entry name" value="Sigma2 domain of RNA polymerase sigma factors"/>
    <property type="match status" value="1"/>
</dbReference>
<feature type="domain" description="RNA polymerase sigma-70 region 4" evidence="6">
    <location>
        <begin position="186"/>
        <end position="233"/>
    </location>
</feature>
<dbReference type="GO" id="GO:0003677">
    <property type="term" value="F:DNA binding"/>
    <property type="evidence" value="ECO:0007669"/>
    <property type="project" value="UniProtKB-KW"/>
</dbReference>
<reference evidence="7" key="1">
    <citation type="journal article" date="2014" name="Int. J. Syst. Evol. Microbiol.">
        <title>Complete genome sequence of Corynebacterium casei LMG S-19264T (=DSM 44701T), isolated from a smear-ripened cheese.</title>
        <authorList>
            <consortium name="US DOE Joint Genome Institute (JGI-PGF)"/>
            <person name="Walter F."/>
            <person name="Albersmeier A."/>
            <person name="Kalinowski J."/>
            <person name="Ruckert C."/>
        </authorList>
    </citation>
    <scope>NUCLEOTIDE SEQUENCE</scope>
    <source>
        <strain evidence="7">NBRC 110023</strain>
    </source>
</reference>
<keyword evidence="3" id="KW-0238">DNA-binding</keyword>
<dbReference type="SUPFAM" id="SSF88659">
    <property type="entry name" value="Sigma3 and sigma4 domains of RNA polymerase sigma factors"/>
    <property type="match status" value="1"/>
</dbReference>
<gene>
    <name evidence="7" type="primary">fliA_1</name>
    <name evidence="7" type="ORF">GCM10007852_09330</name>
</gene>
<protein>
    <submittedName>
        <fullName evidence="7">RNA polymerase sigma factor FliA</fullName>
    </submittedName>
</protein>
<keyword evidence="4" id="KW-0804">Transcription</keyword>
<dbReference type="GO" id="GO:0016987">
    <property type="term" value="F:sigma factor activity"/>
    <property type="evidence" value="ECO:0007669"/>
    <property type="project" value="UniProtKB-KW"/>
</dbReference>
<keyword evidence="8" id="KW-1185">Reference proteome</keyword>
<dbReference type="NCBIfam" id="TIGR02937">
    <property type="entry name" value="sigma70-ECF"/>
    <property type="match status" value="1"/>
</dbReference>
<dbReference type="Pfam" id="PF04542">
    <property type="entry name" value="Sigma70_r2"/>
    <property type="match status" value="1"/>
</dbReference>
<evidence type="ECO:0000256" key="3">
    <source>
        <dbReference type="ARBA" id="ARBA00023125"/>
    </source>
</evidence>
<dbReference type="InterPro" id="IPR013325">
    <property type="entry name" value="RNA_pol_sigma_r2"/>
</dbReference>
<reference evidence="7" key="2">
    <citation type="submission" date="2023-01" db="EMBL/GenBank/DDBJ databases">
        <title>Draft genome sequence of Agaribacter marinus strain NBRC 110023.</title>
        <authorList>
            <person name="Sun Q."/>
            <person name="Mori K."/>
        </authorList>
    </citation>
    <scope>NUCLEOTIDE SEQUENCE</scope>
    <source>
        <strain evidence="7">NBRC 110023</strain>
    </source>
</reference>
<evidence type="ECO:0000256" key="1">
    <source>
        <dbReference type="ARBA" id="ARBA00023015"/>
    </source>
</evidence>
<dbReference type="InterPro" id="IPR007627">
    <property type="entry name" value="RNA_pol_sigma70_r2"/>
</dbReference>
<dbReference type="InterPro" id="IPR007630">
    <property type="entry name" value="RNA_pol_sigma70_r4"/>
</dbReference>
<comment type="caution">
    <text evidence="7">The sequence shown here is derived from an EMBL/GenBank/DDBJ whole genome shotgun (WGS) entry which is preliminary data.</text>
</comment>
<dbReference type="AlphaFoldDB" id="A0AA37WJP3"/>
<sequence>MERISIPISSINWIGHIEKWPNKTTSDWGKSRINLFNSHAKWARAIGLKVFGMYRIYGVDVNDYINFANLGLLESIDSYNPGKGATFRSYAFKRIKGAILSGIIKYTEYSQSTDWIRRRMKERMRSITNDKPQNDDIELIENIIALTIGFILEDNALMITDTRLSGTYFDSQELVVLQGNIKKVVDELPHSQQEVMSMHYYELKSFSEIAEIRNCSIGRVSQLHAQGVKNIRKKLTWE</sequence>
<proteinExistence type="predicted"/>
<evidence type="ECO:0000313" key="8">
    <source>
        <dbReference type="Proteomes" id="UP001156601"/>
    </source>
</evidence>
<evidence type="ECO:0000256" key="2">
    <source>
        <dbReference type="ARBA" id="ARBA00023082"/>
    </source>
</evidence>